<keyword evidence="2" id="KW-0479">Metal-binding</keyword>
<feature type="domain" description="CENP-V/GFA" evidence="5">
    <location>
        <begin position="4"/>
        <end position="132"/>
    </location>
</feature>
<keyword evidence="3" id="KW-0862">Zinc</keyword>
<dbReference type="InterPro" id="IPR011057">
    <property type="entry name" value="Mss4-like_sf"/>
</dbReference>
<evidence type="ECO:0000259" key="5">
    <source>
        <dbReference type="PROSITE" id="PS51891"/>
    </source>
</evidence>
<dbReference type="Gene3D" id="3.90.1590.10">
    <property type="entry name" value="glutathione-dependent formaldehyde- activating enzyme (gfa)"/>
    <property type="match status" value="1"/>
</dbReference>
<evidence type="ECO:0000256" key="2">
    <source>
        <dbReference type="ARBA" id="ARBA00022723"/>
    </source>
</evidence>
<dbReference type="PROSITE" id="PS51891">
    <property type="entry name" value="CENP_V_GFA"/>
    <property type="match status" value="1"/>
</dbReference>
<name>A0A9P4H4D4_9PLEO</name>
<dbReference type="OrthoDB" id="406544at2759"/>
<dbReference type="Pfam" id="PF04828">
    <property type="entry name" value="GFA"/>
    <property type="match status" value="1"/>
</dbReference>
<gene>
    <name evidence="6" type="ORF">EK21DRAFT_73386</name>
</gene>
<evidence type="ECO:0000256" key="4">
    <source>
        <dbReference type="ARBA" id="ARBA00023239"/>
    </source>
</evidence>
<evidence type="ECO:0000313" key="6">
    <source>
        <dbReference type="EMBL" id="KAF2026797.1"/>
    </source>
</evidence>
<proteinExistence type="inferred from homology"/>
<protein>
    <recommendedName>
        <fullName evidence="5">CENP-V/GFA domain-containing protein</fullName>
    </recommendedName>
</protein>
<keyword evidence="7" id="KW-1185">Reference proteome</keyword>
<feature type="non-terminal residue" evidence="6">
    <location>
        <position position="1"/>
    </location>
</feature>
<dbReference type="EMBL" id="ML978236">
    <property type="protein sequence ID" value="KAF2026797.1"/>
    <property type="molecule type" value="Genomic_DNA"/>
</dbReference>
<comment type="similarity">
    <text evidence="1">Belongs to the Gfa family.</text>
</comment>
<keyword evidence="4" id="KW-0456">Lyase</keyword>
<dbReference type="GO" id="GO:0046872">
    <property type="term" value="F:metal ion binding"/>
    <property type="evidence" value="ECO:0007669"/>
    <property type="project" value="UniProtKB-KW"/>
</dbReference>
<dbReference type="AlphaFoldDB" id="A0A9P4H4D4"/>
<evidence type="ECO:0000256" key="3">
    <source>
        <dbReference type="ARBA" id="ARBA00022833"/>
    </source>
</evidence>
<evidence type="ECO:0000313" key="7">
    <source>
        <dbReference type="Proteomes" id="UP000799777"/>
    </source>
</evidence>
<reference evidence="6" key="1">
    <citation type="journal article" date="2020" name="Stud. Mycol.">
        <title>101 Dothideomycetes genomes: a test case for predicting lifestyles and emergence of pathogens.</title>
        <authorList>
            <person name="Haridas S."/>
            <person name="Albert R."/>
            <person name="Binder M."/>
            <person name="Bloem J."/>
            <person name="Labutti K."/>
            <person name="Salamov A."/>
            <person name="Andreopoulos B."/>
            <person name="Baker S."/>
            <person name="Barry K."/>
            <person name="Bills G."/>
            <person name="Bluhm B."/>
            <person name="Cannon C."/>
            <person name="Castanera R."/>
            <person name="Culley D."/>
            <person name="Daum C."/>
            <person name="Ezra D."/>
            <person name="Gonzalez J."/>
            <person name="Henrissat B."/>
            <person name="Kuo A."/>
            <person name="Liang C."/>
            <person name="Lipzen A."/>
            <person name="Lutzoni F."/>
            <person name="Magnuson J."/>
            <person name="Mondo S."/>
            <person name="Nolan M."/>
            <person name="Ohm R."/>
            <person name="Pangilinan J."/>
            <person name="Park H.-J."/>
            <person name="Ramirez L."/>
            <person name="Alfaro M."/>
            <person name="Sun H."/>
            <person name="Tritt A."/>
            <person name="Yoshinaga Y."/>
            <person name="Zwiers L.-H."/>
            <person name="Turgeon B."/>
            <person name="Goodwin S."/>
            <person name="Spatafora J."/>
            <person name="Crous P."/>
            <person name="Grigoriev I."/>
        </authorList>
    </citation>
    <scope>NUCLEOTIDE SEQUENCE</scope>
    <source>
        <strain evidence="6">CBS 110217</strain>
    </source>
</reference>
<evidence type="ECO:0000256" key="1">
    <source>
        <dbReference type="ARBA" id="ARBA00005495"/>
    </source>
</evidence>
<dbReference type="GO" id="GO:0016846">
    <property type="term" value="F:carbon-sulfur lyase activity"/>
    <property type="evidence" value="ECO:0007669"/>
    <property type="project" value="InterPro"/>
</dbReference>
<sequence>EYPLHGCCPCSHVNYTLTSAPIIVHACHCTHCQRETGTAFAFNAFYEPDRVVVTLSTGETGPEAEERMFQSAVPSLKGGIRGQIMSRCPKCFSTLWSSYTAGSALKIVRAGTIDGVVDEQGRYVPCGGLRPDAHIYVASACGWVNLESERVYQGMGVKDEYWSKESLERFEKFTTGKRSAELV</sequence>
<accession>A0A9P4H4D4</accession>
<dbReference type="PANTHER" id="PTHR33337">
    <property type="entry name" value="GFA DOMAIN-CONTAINING PROTEIN"/>
    <property type="match status" value="1"/>
</dbReference>
<comment type="caution">
    <text evidence="6">The sequence shown here is derived from an EMBL/GenBank/DDBJ whole genome shotgun (WGS) entry which is preliminary data.</text>
</comment>
<dbReference type="InterPro" id="IPR006913">
    <property type="entry name" value="CENP-V/GFA"/>
</dbReference>
<dbReference type="Proteomes" id="UP000799777">
    <property type="component" value="Unassembled WGS sequence"/>
</dbReference>
<dbReference type="SUPFAM" id="SSF51316">
    <property type="entry name" value="Mss4-like"/>
    <property type="match status" value="1"/>
</dbReference>
<organism evidence="6 7">
    <name type="scientific">Setomelanomma holmii</name>
    <dbReference type="NCBI Taxonomy" id="210430"/>
    <lineage>
        <taxon>Eukaryota</taxon>
        <taxon>Fungi</taxon>
        <taxon>Dikarya</taxon>
        <taxon>Ascomycota</taxon>
        <taxon>Pezizomycotina</taxon>
        <taxon>Dothideomycetes</taxon>
        <taxon>Pleosporomycetidae</taxon>
        <taxon>Pleosporales</taxon>
        <taxon>Pleosporineae</taxon>
        <taxon>Phaeosphaeriaceae</taxon>
        <taxon>Setomelanomma</taxon>
    </lineage>
</organism>
<dbReference type="PANTHER" id="PTHR33337:SF33">
    <property type="entry name" value="CENP-V_GFA DOMAIN-CONTAINING PROTEIN"/>
    <property type="match status" value="1"/>
</dbReference>